<dbReference type="InterPro" id="IPR002110">
    <property type="entry name" value="Ankyrin_rpt"/>
</dbReference>
<accession>A0AAJ1TK35</accession>
<keyword evidence="5" id="KW-1185">Reference proteome</keyword>
<name>A0AAJ1TK35_9BACL</name>
<dbReference type="PANTHER" id="PTHR46680">
    <property type="entry name" value="NF-KAPPA-B INHIBITOR ALPHA"/>
    <property type="match status" value="1"/>
</dbReference>
<gene>
    <name evidence="4" type="ORF">J2Z48_001734</name>
</gene>
<sequence length="194" mass="21815">MEEFIEAVLGKRNNEVKHFLLEGYNPNLVVGPLNRSLLMVAVYNQDIEMVRALLEAGANTNHQDKNGLTALIDASYKGYGQIVDLLLQKDSDVNLVDYNFHTTALIAAVRGMELDIAKKLIQHGADPAVADIDGWTALHYAIYRKDIQMIETLVLLVDFNVDSLVEHAMSLLERDSISKEEFNCIQLALFRRLT</sequence>
<dbReference type="Pfam" id="PF12796">
    <property type="entry name" value="Ank_2"/>
    <property type="match status" value="1"/>
</dbReference>
<organism evidence="4 5">
    <name type="scientific">Croceifilum oryzae</name>
    <dbReference type="NCBI Taxonomy" id="1553429"/>
    <lineage>
        <taxon>Bacteria</taxon>
        <taxon>Bacillati</taxon>
        <taxon>Bacillota</taxon>
        <taxon>Bacilli</taxon>
        <taxon>Bacillales</taxon>
        <taxon>Thermoactinomycetaceae</taxon>
        <taxon>Croceifilum</taxon>
    </lineage>
</organism>
<dbReference type="InterPro" id="IPR036770">
    <property type="entry name" value="Ankyrin_rpt-contain_sf"/>
</dbReference>
<proteinExistence type="predicted"/>
<evidence type="ECO:0000313" key="4">
    <source>
        <dbReference type="EMBL" id="MDQ0417561.1"/>
    </source>
</evidence>
<dbReference type="PROSITE" id="PS50297">
    <property type="entry name" value="ANK_REP_REGION"/>
    <property type="match status" value="2"/>
</dbReference>
<keyword evidence="2 3" id="KW-0040">ANK repeat</keyword>
<dbReference type="EMBL" id="JAUSUV010000006">
    <property type="protein sequence ID" value="MDQ0417561.1"/>
    <property type="molecule type" value="Genomic_DNA"/>
</dbReference>
<comment type="caution">
    <text evidence="4">The sequence shown here is derived from an EMBL/GenBank/DDBJ whole genome shotgun (WGS) entry which is preliminary data.</text>
</comment>
<dbReference type="SUPFAM" id="SSF48403">
    <property type="entry name" value="Ankyrin repeat"/>
    <property type="match status" value="1"/>
</dbReference>
<evidence type="ECO:0000313" key="5">
    <source>
        <dbReference type="Proteomes" id="UP001238450"/>
    </source>
</evidence>
<dbReference type="PANTHER" id="PTHR46680:SF3">
    <property type="entry name" value="NF-KAPPA-B INHIBITOR CACTUS"/>
    <property type="match status" value="1"/>
</dbReference>
<evidence type="ECO:0000256" key="3">
    <source>
        <dbReference type="PROSITE-ProRule" id="PRU00023"/>
    </source>
</evidence>
<dbReference type="Pfam" id="PF13637">
    <property type="entry name" value="Ank_4"/>
    <property type="match status" value="1"/>
</dbReference>
<reference evidence="4 5" key="1">
    <citation type="submission" date="2023-07" db="EMBL/GenBank/DDBJ databases">
        <title>Genomic Encyclopedia of Type Strains, Phase IV (KMG-IV): sequencing the most valuable type-strain genomes for metagenomic binning, comparative biology and taxonomic classification.</title>
        <authorList>
            <person name="Goeker M."/>
        </authorList>
    </citation>
    <scope>NUCLEOTIDE SEQUENCE [LARGE SCALE GENOMIC DNA]</scope>
    <source>
        <strain evidence="4 5">DSM 46876</strain>
    </source>
</reference>
<feature type="repeat" description="ANK" evidence="3">
    <location>
        <begin position="33"/>
        <end position="65"/>
    </location>
</feature>
<protein>
    <submittedName>
        <fullName evidence="4">Ankyrin repeat protein</fullName>
    </submittedName>
</protein>
<dbReference type="SMART" id="SM00248">
    <property type="entry name" value="ANK"/>
    <property type="match status" value="4"/>
</dbReference>
<dbReference type="PROSITE" id="PS50088">
    <property type="entry name" value="ANK_REPEAT"/>
    <property type="match status" value="2"/>
</dbReference>
<dbReference type="InterPro" id="IPR051070">
    <property type="entry name" value="NF-kappa-B_inhibitor"/>
</dbReference>
<dbReference type="AlphaFoldDB" id="A0AAJ1TK35"/>
<evidence type="ECO:0000256" key="1">
    <source>
        <dbReference type="ARBA" id="ARBA00022737"/>
    </source>
</evidence>
<dbReference type="Gene3D" id="1.25.40.20">
    <property type="entry name" value="Ankyrin repeat-containing domain"/>
    <property type="match status" value="1"/>
</dbReference>
<feature type="repeat" description="ANK" evidence="3">
    <location>
        <begin position="66"/>
        <end position="98"/>
    </location>
</feature>
<keyword evidence="1" id="KW-0677">Repeat</keyword>
<evidence type="ECO:0000256" key="2">
    <source>
        <dbReference type="ARBA" id="ARBA00023043"/>
    </source>
</evidence>
<dbReference type="RefSeq" id="WP_307252674.1">
    <property type="nucleotide sequence ID" value="NZ_JAUSUV010000006.1"/>
</dbReference>
<dbReference type="Proteomes" id="UP001238450">
    <property type="component" value="Unassembled WGS sequence"/>
</dbReference>